<evidence type="ECO:0008006" key="3">
    <source>
        <dbReference type="Google" id="ProtNLM"/>
    </source>
</evidence>
<proteinExistence type="predicted"/>
<organism evidence="1 2">
    <name type="scientific">Anabaena catenula FACHB-362</name>
    <dbReference type="NCBI Taxonomy" id="2692877"/>
    <lineage>
        <taxon>Bacteria</taxon>
        <taxon>Bacillati</taxon>
        <taxon>Cyanobacteriota</taxon>
        <taxon>Cyanophyceae</taxon>
        <taxon>Nostocales</taxon>
        <taxon>Nostocaceae</taxon>
        <taxon>Anabaena</taxon>
    </lineage>
</organism>
<keyword evidence="2" id="KW-1185">Reference proteome</keyword>
<protein>
    <recommendedName>
        <fullName evidence="3">Nif11 domain-containing protein</fullName>
    </recommendedName>
</protein>
<evidence type="ECO:0000313" key="2">
    <source>
        <dbReference type="Proteomes" id="UP000660381"/>
    </source>
</evidence>
<sequence>MTLQEIIKSLDDLSVEDKTSLLNVLESQLSQNKEKEQIKTFNPDGENFWEMTLRFRERMEREGIEFTDDDFANLRDRSPGREVEL</sequence>
<name>A0ABR8J1S4_9NOST</name>
<dbReference type="Proteomes" id="UP000660381">
    <property type="component" value="Unassembled WGS sequence"/>
</dbReference>
<accession>A0ABR8J1S4</accession>
<dbReference type="EMBL" id="JACJTQ010000004">
    <property type="protein sequence ID" value="MBD2691111.1"/>
    <property type="molecule type" value="Genomic_DNA"/>
</dbReference>
<gene>
    <name evidence="1" type="ORF">H6G68_04945</name>
</gene>
<dbReference type="RefSeq" id="WP_190905626.1">
    <property type="nucleotide sequence ID" value="NZ_JACJTQ010000004.1"/>
</dbReference>
<reference evidence="1 2" key="1">
    <citation type="journal article" date="2020" name="ISME J.">
        <title>Comparative genomics reveals insights into cyanobacterial evolution and habitat adaptation.</title>
        <authorList>
            <person name="Chen M.Y."/>
            <person name="Teng W.K."/>
            <person name="Zhao L."/>
            <person name="Hu C.X."/>
            <person name="Zhou Y.K."/>
            <person name="Han B.P."/>
            <person name="Song L.R."/>
            <person name="Shu W.S."/>
        </authorList>
    </citation>
    <scope>NUCLEOTIDE SEQUENCE [LARGE SCALE GENOMIC DNA]</scope>
    <source>
        <strain evidence="1 2">FACHB-362</strain>
    </source>
</reference>
<comment type="caution">
    <text evidence="1">The sequence shown here is derived from an EMBL/GenBank/DDBJ whole genome shotgun (WGS) entry which is preliminary data.</text>
</comment>
<evidence type="ECO:0000313" key="1">
    <source>
        <dbReference type="EMBL" id="MBD2691111.1"/>
    </source>
</evidence>